<name>A0A0E9TGN6_ANGAN</name>
<dbReference type="EMBL" id="GBXM01055753">
    <property type="protein sequence ID" value="JAH52824.1"/>
    <property type="molecule type" value="Transcribed_RNA"/>
</dbReference>
<reference evidence="1" key="1">
    <citation type="submission" date="2014-11" db="EMBL/GenBank/DDBJ databases">
        <authorList>
            <person name="Amaro Gonzalez C."/>
        </authorList>
    </citation>
    <scope>NUCLEOTIDE SEQUENCE</scope>
</reference>
<protein>
    <submittedName>
        <fullName evidence="1">Uncharacterized protein</fullName>
    </submittedName>
</protein>
<reference evidence="1" key="2">
    <citation type="journal article" date="2015" name="Fish Shellfish Immunol.">
        <title>Early steps in the European eel (Anguilla anguilla)-Vibrio vulnificus interaction in the gills: Role of the RtxA13 toxin.</title>
        <authorList>
            <person name="Callol A."/>
            <person name="Pajuelo D."/>
            <person name="Ebbesson L."/>
            <person name="Teles M."/>
            <person name="MacKenzie S."/>
            <person name="Amaro C."/>
        </authorList>
    </citation>
    <scope>NUCLEOTIDE SEQUENCE</scope>
</reference>
<evidence type="ECO:0000313" key="1">
    <source>
        <dbReference type="EMBL" id="JAH52824.1"/>
    </source>
</evidence>
<organism evidence="1">
    <name type="scientific">Anguilla anguilla</name>
    <name type="common">European freshwater eel</name>
    <name type="synonym">Muraena anguilla</name>
    <dbReference type="NCBI Taxonomy" id="7936"/>
    <lineage>
        <taxon>Eukaryota</taxon>
        <taxon>Metazoa</taxon>
        <taxon>Chordata</taxon>
        <taxon>Craniata</taxon>
        <taxon>Vertebrata</taxon>
        <taxon>Euteleostomi</taxon>
        <taxon>Actinopterygii</taxon>
        <taxon>Neopterygii</taxon>
        <taxon>Teleostei</taxon>
        <taxon>Anguilliformes</taxon>
        <taxon>Anguillidae</taxon>
        <taxon>Anguilla</taxon>
    </lineage>
</organism>
<dbReference type="AlphaFoldDB" id="A0A0E9TGN6"/>
<accession>A0A0E9TGN6</accession>
<sequence>MQLWTGCSKLGWQVDTLGPTFTAKCFLFYFFKNTFYIFPATAPHTGP</sequence>
<proteinExistence type="predicted"/>